<keyword evidence="7" id="KW-0808">Transferase</keyword>
<dbReference type="GO" id="GO:0003677">
    <property type="term" value="F:DNA binding"/>
    <property type="evidence" value="ECO:0007669"/>
    <property type="project" value="UniProtKB-KW"/>
</dbReference>
<dbReference type="RefSeq" id="WP_079489113.1">
    <property type="nucleotide sequence ID" value="NZ_FUZT01000001.1"/>
</dbReference>
<dbReference type="InterPro" id="IPR001387">
    <property type="entry name" value="Cro/C1-type_HTH"/>
</dbReference>
<dbReference type="SUPFAM" id="SSF46785">
    <property type="entry name" value="Winged helix' DNA-binding domain"/>
    <property type="match status" value="1"/>
</dbReference>
<dbReference type="PROSITE" id="PS50042">
    <property type="entry name" value="CNMP_BINDING_3"/>
    <property type="match status" value="1"/>
</dbReference>
<dbReference type="PROSITE" id="PS50943">
    <property type="entry name" value="HTH_CROC1"/>
    <property type="match status" value="1"/>
</dbReference>
<evidence type="ECO:0000256" key="3">
    <source>
        <dbReference type="ARBA" id="ARBA00023163"/>
    </source>
</evidence>
<dbReference type="PROSITE" id="PS51063">
    <property type="entry name" value="HTH_CRP_2"/>
    <property type="match status" value="1"/>
</dbReference>
<dbReference type="PANTHER" id="PTHR24567:SF58">
    <property type="entry name" value="CYCLIC AMP-BINDING REGULATORY PROTEIN"/>
    <property type="match status" value="1"/>
</dbReference>
<reference evidence="8" key="1">
    <citation type="submission" date="2017-02" db="EMBL/GenBank/DDBJ databases">
        <authorList>
            <person name="Varghese N."/>
            <person name="Submissions S."/>
        </authorList>
    </citation>
    <scope>NUCLEOTIDE SEQUENCE [LARGE SCALE GENOMIC DNA]</scope>
    <source>
        <strain evidence="8">M1</strain>
    </source>
</reference>
<keyword evidence="3" id="KW-0804">Transcription</keyword>
<dbReference type="CDD" id="cd00038">
    <property type="entry name" value="CAP_ED"/>
    <property type="match status" value="1"/>
</dbReference>
<dbReference type="EMBL" id="FUZT01000001">
    <property type="protein sequence ID" value="SKC40028.1"/>
    <property type="molecule type" value="Genomic_DNA"/>
</dbReference>
<feature type="domain" description="HTH crp-type" evidence="6">
    <location>
        <begin position="152"/>
        <end position="220"/>
    </location>
</feature>
<evidence type="ECO:0000256" key="1">
    <source>
        <dbReference type="ARBA" id="ARBA00023015"/>
    </source>
</evidence>
<keyword evidence="8" id="KW-1185">Reference proteome</keyword>
<dbReference type="InterPro" id="IPR036390">
    <property type="entry name" value="WH_DNA-bd_sf"/>
</dbReference>
<dbReference type="PANTHER" id="PTHR24567">
    <property type="entry name" value="CRP FAMILY TRANSCRIPTIONAL REGULATORY PROTEIN"/>
    <property type="match status" value="1"/>
</dbReference>
<dbReference type="OrthoDB" id="3176638at2"/>
<evidence type="ECO:0000259" key="5">
    <source>
        <dbReference type="PROSITE" id="PS50943"/>
    </source>
</evidence>
<evidence type="ECO:0000256" key="2">
    <source>
        <dbReference type="ARBA" id="ARBA00023125"/>
    </source>
</evidence>
<gene>
    <name evidence="7" type="ORF">SAMN02194393_00520</name>
</gene>
<dbReference type="STRING" id="36842.SAMN02194393_00520"/>
<accession>A0A1T5ILZ5</accession>
<dbReference type="InterPro" id="IPR014710">
    <property type="entry name" value="RmlC-like_jellyroll"/>
</dbReference>
<dbReference type="AlphaFoldDB" id="A0A1T5ILZ5"/>
<organism evidence="7 8">
    <name type="scientific">Maledivibacter halophilus</name>
    <dbReference type="NCBI Taxonomy" id="36842"/>
    <lineage>
        <taxon>Bacteria</taxon>
        <taxon>Bacillati</taxon>
        <taxon>Bacillota</taxon>
        <taxon>Clostridia</taxon>
        <taxon>Peptostreptococcales</taxon>
        <taxon>Caminicellaceae</taxon>
        <taxon>Maledivibacter</taxon>
    </lineage>
</organism>
<evidence type="ECO:0000259" key="4">
    <source>
        <dbReference type="PROSITE" id="PS50042"/>
    </source>
</evidence>
<dbReference type="InterPro" id="IPR050397">
    <property type="entry name" value="Env_Response_Regulators"/>
</dbReference>
<dbReference type="GO" id="GO:0003700">
    <property type="term" value="F:DNA-binding transcription factor activity"/>
    <property type="evidence" value="ECO:0007669"/>
    <property type="project" value="TreeGrafter"/>
</dbReference>
<dbReference type="InterPro" id="IPR018490">
    <property type="entry name" value="cNMP-bd_dom_sf"/>
</dbReference>
<feature type="domain" description="HTH cro/C1-type" evidence="5">
    <location>
        <begin position="175"/>
        <end position="196"/>
    </location>
</feature>
<evidence type="ECO:0000259" key="6">
    <source>
        <dbReference type="PROSITE" id="PS51063"/>
    </source>
</evidence>
<keyword evidence="7" id="KW-0418">Kinase</keyword>
<dbReference type="GO" id="GO:0016301">
    <property type="term" value="F:kinase activity"/>
    <property type="evidence" value="ECO:0007669"/>
    <property type="project" value="UniProtKB-KW"/>
</dbReference>
<dbReference type="Gene3D" id="2.60.120.10">
    <property type="entry name" value="Jelly Rolls"/>
    <property type="match status" value="1"/>
</dbReference>
<evidence type="ECO:0000313" key="8">
    <source>
        <dbReference type="Proteomes" id="UP000190285"/>
    </source>
</evidence>
<dbReference type="SUPFAM" id="SSF51206">
    <property type="entry name" value="cAMP-binding domain-like"/>
    <property type="match status" value="1"/>
</dbReference>
<protein>
    <submittedName>
        <fullName evidence="7">cAMP-binding domain of CRP or a regulatory subunit of cAMP-dependent protein kinases</fullName>
    </submittedName>
</protein>
<dbReference type="GO" id="GO:0005829">
    <property type="term" value="C:cytosol"/>
    <property type="evidence" value="ECO:0007669"/>
    <property type="project" value="TreeGrafter"/>
</dbReference>
<feature type="domain" description="Cyclic nucleotide-binding" evidence="4">
    <location>
        <begin position="15"/>
        <end position="120"/>
    </location>
</feature>
<dbReference type="Pfam" id="PF13545">
    <property type="entry name" value="HTH_Crp_2"/>
    <property type="match status" value="1"/>
</dbReference>
<keyword evidence="2" id="KW-0238">DNA-binding</keyword>
<keyword evidence="1" id="KW-0805">Transcription regulation</keyword>
<name>A0A1T5ILZ5_9FIRM</name>
<dbReference type="Pfam" id="PF00027">
    <property type="entry name" value="cNMP_binding"/>
    <property type="match status" value="1"/>
</dbReference>
<dbReference type="InterPro" id="IPR000595">
    <property type="entry name" value="cNMP-bd_dom"/>
</dbReference>
<proteinExistence type="predicted"/>
<dbReference type="SMART" id="SM00419">
    <property type="entry name" value="HTH_CRP"/>
    <property type="match status" value="1"/>
</dbReference>
<evidence type="ECO:0000313" key="7">
    <source>
        <dbReference type="EMBL" id="SKC40028.1"/>
    </source>
</evidence>
<dbReference type="InterPro" id="IPR012318">
    <property type="entry name" value="HTH_CRP"/>
</dbReference>
<dbReference type="Proteomes" id="UP000190285">
    <property type="component" value="Unassembled WGS sequence"/>
</dbReference>
<sequence>MNLEKYLKILCLTDLFKCFSSEELLLLFNDNNYKLSQYKKNSIIHFESEKCLTLDIILKGEIIIQKIDEDGNVLTITKFNIGDAIGGNLLFGNNNTYPMTVTSKSDAVILHIKKDFVLQLCQTNKIFLIEFIKSISEKTFILTSKIKSISMKSLRESIIDFLNYEYYSQNTNKIKLNMTKKELAERLGVQRSSLSRELNKMRKDGLVVYDAHSITIKDFNIIKLKIIG</sequence>